<evidence type="ECO:0000256" key="9">
    <source>
        <dbReference type="ARBA" id="ARBA00023065"/>
    </source>
</evidence>
<dbReference type="PIRSF" id="PIRSF001296">
    <property type="entry name" value="K_ATPase_KdpC"/>
    <property type="match status" value="1"/>
</dbReference>
<dbReference type="PATRIC" id="fig|33050.5.peg.2937"/>
<dbReference type="GO" id="GO:0008556">
    <property type="term" value="F:P-type potassium transmembrane transporter activity"/>
    <property type="evidence" value="ECO:0007669"/>
    <property type="project" value="InterPro"/>
</dbReference>
<dbReference type="InterPro" id="IPR003820">
    <property type="entry name" value="KdpC"/>
</dbReference>
<dbReference type="Pfam" id="PF02669">
    <property type="entry name" value="KdpC"/>
    <property type="match status" value="1"/>
</dbReference>
<dbReference type="PANTHER" id="PTHR30042:SF2">
    <property type="entry name" value="POTASSIUM-TRANSPORTING ATPASE KDPC SUBUNIT"/>
    <property type="match status" value="1"/>
</dbReference>
<evidence type="ECO:0000256" key="7">
    <source>
        <dbReference type="ARBA" id="ARBA00022958"/>
    </source>
</evidence>
<evidence type="ECO:0000256" key="11">
    <source>
        <dbReference type="HAMAP-Rule" id="MF_00276"/>
    </source>
</evidence>
<keyword evidence="7 11" id="KW-0630">Potassium</keyword>
<name>A0A0N9UX10_SPHMC</name>
<keyword evidence="4 11" id="KW-0812">Transmembrane</keyword>
<reference evidence="12 13" key="1">
    <citation type="journal article" date="2015" name="Genome Announc.">
        <title>Complete Genome Sequence of Polypropylene Glycol- and Polyethylene Glycol-Degrading Sphingopyxis macrogoltabida Strain EY-1.</title>
        <authorList>
            <person name="Ohtsubo Y."/>
            <person name="Nagata Y."/>
            <person name="Numata M."/>
            <person name="Tsuchikane K."/>
            <person name="Hosoyama A."/>
            <person name="Yamazoe A."/>
            <person name="Tsuda M."/>
            <person name="Fujita N."/>
            <person name="Kawai F."/>
        </authorList>
    </citation>
    <scope>NUCLEOTIDE SEQUENCE [LARGE SCALE GENOMIC DNA]</scope>
    <source>
        <strain evidence="12 13">EY-1</strain>
    </source>
</reference>
<evidence type="ECO:0000313" key="13">
    <source>
        <dbReference type="Proteomes" id="UP000058074"/>
    </source>
</evidence>
<dbReference type="HAMAP" id="MF_00276">
    <property type="entry name" value="KdpC"/>
    <property type="match status" value="1"/>
</dbReference>
<evidence type="ECO:0000256" key="1">
    <source>
        <dbReference type="ARBA" id="ARBA00022448"/>
    </source>
</evidence>
<comment type="subcellular location">
    <subcellularLocation>
        <location evidence="11">Cell membrane</location>
        <topology evidence="11">Single-pass membrane protein</topology>
    </subcellularLocation>
</comment>
<dbReference type="NCBIfam" id="TIGR00681">
    <property type="entry name" value="kdpC"/>
    <property type="match status" value="1"/>
</dbReference>
<dbReference type="KEGG" id="smag:AN936_14190"/>
<evidence type="ECO:0000256" key="4">
    <source>
        <dbReference type="ARBA" id="ARBA00022692"/>
    </source>
</evidence>
<dbReference type="NCBIfam" id="NF001454">
    <property type="entry name" value="PRK00315.1"/>
    <property type="match status" value="1"/>
</dbReference>
<dbReference type="Proteomes" id="UP000058074">
    <property type="component" value="Chromosome"/>
</dbReference>
<keyword evidence="3 11" id="KW-0633">Potassium transport</keyword>
<evidence type="ECO:0000256" key="10">
    <source>
        <dbReference type="ARBA" id="ARBA00023136"/>
    </source>
</evidence>
<keyword evidence="10 11" id="KW-0472">Membrane</keyword>
<dbReference type="RefSeq" id="WP_054588680.1">
    <property type="nucleotide sequence ID" value="NZ_CP012700.1"/>
</dbReference>
<organism evidence="12 13">
    <name type="scientific">Sphingopyxis macrogoltabida</name>
    <name type="common">Sphingomonas macrogoltabidus</name>
    <dbReference type="NCBI Taxonomy" id="33050"/>
    <lineage>
        <taxon>Bacteria</taxon>
        <taxon>Pseudomonadati</taxon>
        <taxon>Pseudomonadota</taxon>
        <taxon>Alphaproteobacteria</taxon>
        <taxon>Sphingomonadales</taxon>
        <taxon>Sphingomonadaceae</taxon>
        <taxon>Sphingopyxis</taxon>
    </lineage>
</organism>
<keyword evidence="5 11" id="KW-0547">Nucleotide-binding</keyword>
<evidence type="ECO:0000256" key="6">
    <source>
        <dbReference type="ARBA" id="ARBA00022840"/>
    </source>
</evidence>
<protein>
    <recommendedName>
        <fullName evidence="11">Potassium-transporting ATPase KdpC subunit</fullName>
    </recommendedName>
    <alternativeName>
        <fullName evidence="11">ATP phosphohydrolase [potassium-transporting] C chain</fullName>
    </alternativeName>
    <alternativeName>
        <fullName evidence="11">Potassium-binding and translocating subunit C</fullName>
    </alternativeName>
    <alternativeName>
        <fullName evidence="11">Potassium-translocating ATPase C chain</fullName>
    </alternativeName>
</protein>
<dbReference type="GO" id="GO:0005886">
    <property type="term" value="C:plasma membrane"/>
    <property type="evidence" value="ECO:0007669"/>
    <property type="project" value="UniProtKB-SubCell"/>
</dbReference>
<comment type="subunit">
    <text evidence="11">The system is composed of three essential subunits: KdpA, KdpB and KdpC.</text>
</comment>
<accession>A0A0N9UX10</accession>
<keyword evidence="8 11" id="KW-1133">Transmembrane helix</keyword>
<sequence length="196" mass="20657">MYKDLISSLRPALVMTLLFAALLGFAYPLAITGIGQAFFPGQANGSLVREKGIVIGSTVVGQAFASERYFHSRPSAAGDGYDGMASSGSNLGPTSQALADRVRADVVRLSETAPGPNVPPDLVTTSASGLDPHISPEAALYQSERVARARGLDPAAIRRLVEQAVETPLLGFLGEPRVNLFKLNRRLDALGAKPAR</sequence>
<comment type="function">
    <text evidence="11">Part of the high-affinity ATP-driven potassium transport (or Kdp) system, which catalyzes the hydrolysis of ATP coupled with the electrogenic transport of potassium into the cytoplasm. This subunit acts as a catalytic chaperone that increases the ATP-binding affinity of the ATP-hydrolyzing subunit KdpB by the formation of a transient KdpB/KdpC/ATP ternary complex.</text>
</comment>
<proteinExistence type="inferred from homology"/>
<evidence type="ECO:0000256" key="5">
    <source>
        <dbReference type="ARBA" id="ARBA00022741"/>
    </source>
</evidence>
<dbReference type="EMBL" id="CP012700">
    <property type="protein sequence ID" value="ALH81469.1"/>
    <property type="molecule type" value="Genomic_DNA"/>
</dbReference>
<keyword evidence="2 11" id="KW-1003">Cell membrane</keyword>
<dbReference type="OrthoDB" id="9788285at2"/>
<keyword evidence="1 11" id="KW-0813">Transport</keyword>
<evidence type="ECO:0000256" key="8">
    <source>
        <dbReference type="ARBA" id="ARBA00022989"/>
    </source>
</evidence>
<dbReference type="GO" id="GO:0005524">
    <property type="term" value="F:ATP binding"/>
    <property type="evidence" value="ECO:0007669"/>
    <property type="project" value="UniProtKB-UniRule"/>
</dbReference>
<evidence type="ECO:0000256" key="2">
    <source>
        <dbReference type="ARBA" id="ARBA00022475"/>
    </source>
</evidence>
<gene>
    <name evidence="11" type="primary">kdpC</name>
    <name evidence="12" type="ORF">AN936_14190</name>
</gene>
<keyword evidence="6 11" id="KW-0067">ATP-binding</keyword>
<dbReference type="AlphaFoldDB" id="A0A0N9UX10"/>
<keyword evidence="9 11" id="KW-0406">Ion transport</keyword>
<evidence type="ECO:0000256" key="3">
    <source>
        <dbReference type="ARBA" id="ARBA00022538"/>
    </source>
</evidence>
<evidence type="ECO:0000313" key="12">
    <source>
        <dbReference type="EMBL" id="ALH81469.1"/>
    </source>
</evidence>
<dbReference type="PANTHER" id="PTHR30042">
    <property type="entry name" value="POTASSIUM-TRANSPORTING ATPASE C CHAIN"/>
    <property type="match status" value="1"/>
</dbReference>
<comment type="similarity">
    <text evidence="11">Belongs to the KdpC family.</text>
</comment>